<dbReference type="EMBL" id="JAVLET010000012">
    <property type="protein sequence ID" value="KAL0466524.1"/>
    <property type="molecule type" value="Genomic_DNA"/>
</dbReference>
<feature type="compositionally biased region" description="Low complexity" evidence="1">
    <location>
        <begin position="126"/>
        <end position="136"/>
    </location>
</feature>
<evidence type="ECO:0000256" key="1">
    <source>
        <dbReference type="SAM" id="MobiDB-lite"/>
    </source>
</evidence>
<gene>
    <name evidence="2" type="ORF">QR685DRAFT_98820</name>
</gene>
<organism evidence="2 3">
    <name type="scientific">Neurospora intermedia</name>
    <dbReference type="NCBI Taxonomy" id="5142"/>
    <lineage>
        <taxon>Eukaryota</taxon>
        <taxon>Fungi</taxon>
        <taxon>Dikarya</taxon>
        <taxon>Ascomycota</taxon>
        <taxon>Pezizomycotina</taxon>
        <taxon>Sordariomycetes</taxon>
        <taxon>Sordariomycetidae</taxon>
        <taxon>Sordariales</taxon>
        <taxon>Sordariaceae</taxon>
        <taxon>Neurospora</taxon>
    </lineage>
</organism>
<feature type="compositionally biased region" description="Gly residues" evidence="1">
    <location>
        <begin position="170"/>
        <end position="181"/>
    </location>
</feature>
<evidence type="ECO:0000313" key="3">
    <source>
        <dbReference type="Proteomes" id="UP001451303"/>
    </source>
</evidence>
<sequence length="181" mass="18918">MLQHGKKQVHQENVGHQPHHLRHEGEQEPGYTDLALEEGHDLIYRAEEEAHMHDDEKNMPKSAASQTGTKQATSGPGMMTKDMKAKMMMPEGSATGTSENMPQDGSSSMGMGSSSGMGSGMGGTGQQQQQQQSSGSGSSGSGGGGMGHKMTEEMKKGMEGVGKKMEGMKEGMGMGGGGSKK</sequence>
<reference evidence="2 3" key="1">
    <citation type="submission" date="2023-09" db="EMBL/GenBank/DDBJ databases">
        <title>Multi-omics analysis of a traditional fermented food reveals byproduct-associated fungal strains for waste-to-food upcycling.</title>
        <authorList>
            <consortium name="Lawrence Berkeley National Laboratory"/>
            <person name="Rekdal V.M."/>
            <person name="Villalobos-Escobedo J.M."/>
            <person name="Rodriguez-Valeron N."/>
            <person name="Garcia M.O."/>
            <person name="Vasquez D.P."/>
            <person name="Damayanti I."/>
            <person name="Sorensen P.M."/>
            <person name="Baidoo E.E."/>
            <person name="De Carvalho A.C."/>
            <person name="Riley R."/>
            <person name="Lipzen A."/>
            <person name="He G."/>
            <person name="Yan M."/>
            <person name="Haridas S."/>
            <person name="Daum C."/>
            <person name="Yoshinaga Y."/>
            <person name="Ng V."/>
            <person name="Grigoriev I.V."/>
            <person name="Munk R."/>
            <person name="Nuraida L."/>
            <person name="Wijaya C.H."/>
            <person name="Morales P.-C."/>
            <person name="Keasling J.D."/>
        </authorList>
    </citation>
    <scope>NUCLEOTIDE SEQUENCE [LARGE SCALE GENOMIC DNA]</scope>
    <source>
        <strain evidence="2 3">FGSC 2613</strain>
    </source>
</reference>
<comment type="caution">
    <text evidence="2">The sequence shown here is derived from an EMBL/GenBank/DDBJ whole genome shotgun (WGS) entry which is preliminary data.</text>
</comment>
<feature type="compositionally biased region" description="Basic and acidic residues" evidence="1">
    <location>
        <begin position="149"/>
        <end position="169"/>
    </location>
</feature>
<keyword evidence="3" id="KW-1185">Reference proteome</keyword>
<feature type="compositionally biased region" description="Gly residues" evidence="1">
    <location>
        <begin position="137"/>
        <end position="147"/>
    </location>
</feature>
<feature type="region of interest" description="Disordered" evidence="1">
    <location>
        <begin position="50"/>
        <end position="181"/>
    </location>
</feature>
<feature type="compositionally biased region" description="Basic and acidic residues" evidence="1">
    <location>
        <begin position="50"/>
        <end position="59"/>
    </location>
</feature>
<evidence type="ECO:0000313" key="2">
    <source>
        <dbReference type="EMBL" id="KAL0466524.1"/>
    </source>
</evidence>
<protein>
    <submittedName>
        <fullName evidence="2">Uncharacterized protein</fullName>
    </submittedName>
</protein>
<name>A0ABR3D1H7_NEUIN</name>
<proteinExistence type="predicted"/>
<dbReference type="Proteomes" id="UP001451303">
    <property type="component" value="Unassembled WGS sequence"/>
</dbReference>
<feature type="compositionally biased region" description="Gly residues" evidence="1">
    <location>
        <begin position="113"/>
        <end position="125"/>
    </location>
</feature>
<feature type="compositionally biased region" description="Polar residues" evidence="1">
    <location>
        <begin position="63"/>
        <end position="74"/>
    </location>
</feature>
<feature type="region of interest" description="Disordered" evidence="1">
    <location>
        <begin position="1"/>
        <end position="26"/>
    </location>
</feature>
<accession>A0ABR3D1H7</accession>
<feature type="compositionally biased region" description="Polar residues" evidence="1">
    <location>
        <begin position="94"/>
        <end position="104"/>
    </location>
</feature>